<dbReference type="PANTHER" id="PTHR11108">
    <property type="entry name" value="FERROCHELATASE"/>
    <property type="match status" value="1"/>
</dbReference>
<feature type="binding site" evidence="9">
    <location>
        <position position="215"/>
    </location>
    <ligand>
        <name>Fe(2+)</name>
        <dbReference type="ChEBI" id="CHEBI:29033"/>
    </ligand>
</feature>
<sequence length="345" mass="38586">MTHLSPSLERMAAGRSHAAGRVGVLLVNLGTPESTGYGDIRRYLSEFLSDRRVIEVNPWLWQPLLQGVILTTRPFRSGAAYRRIWNAAADESPLRTHTRAQAGLLGQALPPDDLLVDWAMRYGRPSIADRLAALQDQGCDRILVVPLYPQYSATTTATVNDEVFRALMRMRRQPAIRIAPSFPDHPLYIEGLARSVETTLAGLPRAPDLLLASFHGLPRRYVKAGDPYPAECNRTMRALRHRLGLGPRDFPMTYQSRFGRERWLEPYTDERVTALPRRGIRRIAVITPGFLSDCIETLDEIGHELREEFLAAGGEALTLIPCLNSGSDAIALLRALVEQESSGWR</sequence>
<dbReference type="GO" id="GO:0006783">
    <property type="term" value="P:heme biosynthetic process"/>
    <property type="evidence" value="ECO:0007669"/>
    <property type="project" value="UniProtKB-UniRule"/>
</dbReference>
<keyword evidence="4 9" id="KW-0408">Iron</keyword>
<dbReference type="Proteomes" id="UP000322110">
    <property type="component" value="Unassembled WGS sequence"/>
</dbReference>
<protein>
    <recommendedName>
        <fullName evidence="9 10">Ferrochelatase</fullName>
        <ecNumber evidence="9 10">4.98.1.1</ecNumber>
    </recommendedName>
    <alternativeName>
        <fullName evidence="9">Heme synthase</fullName>
    </alternativeName>
    <alternativeName>
        <fullName evidence="9">Protoheme ferro-lyase</fullName>
    </alternativeName>
</protein>
<comment type="pathway">
    <text evidence="9 10">Porphyrin-containing compound metabolism; protoheme biosynthesis; protoheme from protoporphyrin-IX: step 1/1.</text>
</comment>
<dbReference type="OrthoDB" id="9809741at2"/>
<dbReference type="GO" id="GO:0046872">
    <property type="term" value="F:metal ion binding"/>
    <property type="evidence" value="ECO:0007669"/>
    <property type="project" value="UniProtKB-KW"/>
</dbReference>
<dbReference type="PROSITE" id="PS00534">
    <property type="entry name" value="FERROCHELATASE"/>
    <property type="match status" value="1"/>
</dbReference>
<name>A0A5B2TDG3_9PROT</name>
<keyword evidence="5 9" id="KW-0350">Heme biosynthesis</keyword>
<accession>A0A5B2TDG3</accession>
<comment type="catalytic activity">
    <reaction evidence="9 10">
        <text>heme b + 2 H(+) = protoporphyrin IX + Fe(2+)</text>
        <dbReference type="Rhea" id="RHEA:22584"/>
        <dbReference type="ChEBI" id="CHEBI:15378"/>
        <dbReference type="ChEBI" id="CHEBI:29033"/>
        <dbReference type="ChEBI" id="CHEBI:57306"/>
        <dbReference type="ChEBI" id="CHEBI:60344"/>
        <dbReference type="EC" id="4.98.1.1"/>
    </reaction>
</comment>
<dbReference type="Gene3D" id="3.40.50.1400">
    <property type="match status" value="2"/>
</dbReference>
<dbReference type="RefSeq" id="WP_149812954.1">
    <property type="nucleotide sequence ID" value="NZ_VUKA01000007.1"/>
</dbReference>
<feature type="binding site" evidence="9">
    <location>
        <position position="296"/>
    </location>
    <ligand>
        <name>Fe(2+)</name>
        <dbReference type="ChEBI" id="CHEBI:29033"/>
    </ligand>
</feature>
<comment type="similarity">
    <text evidence="1 9 10">Belongs to the ferrochelatase family.</text>
</comment>
<dbReference type="NCBIfam" id="TIGR00109">
    <property type="entry name" value="hemH"/>
    <property type="match status" value="1"/>
</dbReference>
<comment type="subcellular location">
    <subcellularLocation>
        <location evidence="9 10">Cytoplasm</location>
    </subcellularLocation>
</comment>
<dbReference type="AlphaFoldDB" id="A0A5B2TDG3"/>
<gene>
    <name evidence="9" type="primary">hemH</name>
    <name evidence="11" type="ORF">F0Q34_14585</name>
</gene>
<reference evidence="11 12" key="1">
    <citation type="journal article" date="2015" name="Int. J. Syst. Evol. Microbiol.">
        <title>Roseomonas oryzae sp. nov., isolated from paddy rhizosphere soil.</title>
        <authorList>
            <person name="Ramaprasad E.V."/>
            <person name="Sasikala Ch."/>
            <person name="Ramana Ch.V."/>
        </authorList>
    </citation>
    <scope>NUCLEOTIDE SEQUENCE [LARGE SCALE GENOMIC DNA]</scope>
    <source>
        <strain evidence="11 12">KCTC 42542</strain>
    </source>
</reference>
<evidence type="ECO:0000313" key="11">
    <source>
        <dbReference type="EMBL" id="KAA2212547.1"/>
    </source>
</evidence>
<evidence type="ECO:0000256" key="5">
    <source>
        <dbReference type="ARBA" id="ARBA00023133"/>
    </source>
</evidence>
<evidence type="ECO:0000256" key="1">
    <source>
        <dbReference type="ARBA" id="ARBA00007718"/>
    </source>
</evidence>
<keyword evidence="2 9" id="KW-0963">Cytoplasm</keyword>
<proteinExistence type="inferred from homology"/>
<dbReference type="PANTHER" id="PTHR11108:SF1">
    <property type="entry name" value="FERROCHELATASE, MITOCHONDRIAL"/>
    <property type="match status" value="1"/>
</dbReference>
<evidence type="ECO:0000256" key="3">
    <source>
        <dbReference type="ARBA" id="ARBA00022723"/>
    </source>
</evidence>
<evidence type="ECO:0000256" key="8">
    <source>
        <dbReference type="ARBA" id="ARBA00024536"/>
    </source>
</evidence>
<evidence type="ECO:0000256" key="7">
    <source>
        <dbReference type="ARBA" id="ARBA00023244"/>
    </source>
</evidence>
<dbReference type="EMBL" id="VUKA01000007">
    <property type="protein sequence ID" value="KAA2212547.1"/>
    <property type="molecule type" value="Genomic_DNA"/>
</dbReference>
<dbReference type="HAMAP" id="MF_00323">
    <property type="entry name" value="Ferrochelatase"/>
    <property type="match status" value="1"/>
</dbReference>
<keyword evidence="7 9" id="KW-0627">Porphyrin biosynthesis</keyword>
<dbReference type="InterPro" id="IPR033659">
    <property type="entry name" value="Ferrochelatase_N"/>
</dbReference>
<evidence type="ECO:0000256" key="9">
    <source>
        <dbReference type="HAMAP-Rule" id="MF_00323"/>
    </source>
</evidence>
<organism evidence="11 12">
    <name type="scientific">Teichococcus oryzae</name>
    <dbReference type="NCBI Taxonomy" id="1608942"/>
    <lineage>
        <taxon>Bacteria</taxon>
        <taxon>Pseudomonadati</taxon>
        <taxon>Pseudomonadota</taxon>
        <taxon>Alphaproteobacteria</taxon>
        <taxon>Acetobacterales</taxon>
        <taxon>Roseomonadaceae</taxon>
        <taxon>Roseomonas</taxon>
    </lineage>
</organism>
<evidence type="ECO:0000256" key="2">
    <source>
        <dbReference type="ARBA" id="ARBA00022490"/>
    </source>
</evidence>
<dbReference type="UniPathway" id="UPA00252">
    <property type="reaction ID" value="UER00325"/>
</dbReference>
<keyword evidence="12" id="KW-1185">Reference proteome</keyword>
<evidence type="ECO:0000313" key="12">
    <source>
        <dbReference type="Proteomes" id="UP000322110"/>
    </source>
</evidence>
<dbReference type="CDD" id="cd00419">
    <property type="entry name" value="Ferrochelatase_C"/>
    <property type="match status" value="1"/>
</dbReference>
<dbReference type="SUPFAM" id="SSF53800">
    <property type="entry name" value="Chelatase"/>
    <property type="match status" value="1"/>
</dbReference>
<dbReference type="EC" id="4.98.1.1" evidence="9 10"/>
<dbReference type="GO" id="GO:0005737">
    <property type="term" value="C:cytoplasm"/>
    <property type="evidence" value="ECO:0007669"/>
    <property type="project" value="UniProtKB-SubCell"/>
</dbReference>
<comment type="catalytic activity">
    <reaction evidence="8">
        <text>Fe-coproporphyrin III + 2 H(+) = coproporphyrin III + Fe(2+)</text>
        <dbReference type="Rhea" id="RHEA:49572"/>
        <dbReference type="ChEBI" id="CHEBI:15378"/>
        <dbReference type="ChEBI" id="CHEBI:29033"/>
        <dbReference type="ChEBI" id="CHEBI:68438"/>
        <dbReference type="ChEBI" id="CHEBI:131725"/>
        <dbReference type="EC" id="4.99.1.9"/>
    </reaction>
    <physiologicalReaction direction="right-to-left" evidence="8">
        <dbReference type="Rhea" id="RHEA:49574"/>
    </physiologicalReaction>
</comment>
<keyword evidence="6 9" id="KW-0456">Lyase</keyword>
<comment type="caution">
    <text evidence="11">The sequence shown here is derived from an EMBL/GenBank/DDBJ whole genome shotgun (WGS) entry which is preliminary data.</text>
</comment>
<evidence type="ECO:0000256" key="6">
    <source>
        <dbReference type="ARBA" id="ARBA00023239"/>
    </source>
</evidence>
<dbReference type="GO" id="GO:0004325">
    <property type="term" value="F:ferrochelatase activity"/>
    <property type="evidence" value="ECO:0007669"/>
    <property type="project" value="UniProtKB-UniRule"/>
</dbReference>
<dbReference type="InterPro" id="IPR033644">
    <property type="entry name" value="Ferrochelatase_C"/>
</dbReference>
<dbReference type="Pfam" id="PF00762">
    <property type="entry name" value="Ferrochelatase"/>
    <property type="match status" value="1"/>
</dbReference>
<comment type="function">
    <text evidence="9 10">Catalyzes the ferrous insertion into protoporphyrin IX.</text>
</comment>
<dbReference type="InterPro" id="IPR019772">
    <property type="entry name" value="Ferrochelatase_AS"/>
</dbReference>
<keyword evidence="3 9" id="KW-0479">Metal-binding</keyword>
<evidence type="ECO:0000256" key="10">
    <source>
        <dbReference type="RuleBase" id="RU000607"/>
    </source>
</evidence>
<dbReference type="FunFam" id="3.40.50.1400:FF:000002">
    <property type="entry name" value="Ferrochelatase"/>
    <property type="match status" value="1"/>
</dbReference>
<evidence type="ECO:0000256" key="4">
    <source>
        <dbReference type="ARBA" id="ARBA00023004"/>
    </source>
</evidence>
<dbReference type="InterPro" id="IPR001015">
    <property type="entry name" value="Ferrochelatase"/>
</dbReference>
<dbReference type="CDD" id="cd03411">
    <property type="entry name" value="Ferrochelatase_N"/>
    <property type="match status" value="1"/>
</dbReference>